<dbReference type="AlphaFoldDB" id="A0A176WMZ4"/>
<keyword evidence="2" id="KW-0326">Glycosidase</keyword>
<evidence type="ECO:0000256" key="2">
    <source>
        <dbReference type="ARBA" id="ARBA00023295"/>
    </source>
</evidence>
<organism evidence="5 6">
    <name type="scientific">Marchantia polymorpha subsp. ruderalis</name>
    <dbReference type="NCBI Taxonomy" id="1480154"/>
    <lineage>
        <taxon>Eukaryota</taxon>
        <taxon>Viridiplantae</taxon>
        <taxon>Streptophyta</taxon>
        <taxon>Embryophyta</taxon>
        <taxon>Marchantiophyta</taxon>
        <taxon>Marchantiopsida</taxon>
        <taxon>Marchantiidae</taxon>
        <taxon>Marchantiales</taxon>
        <taxon>Marchantiaceae</taxon>
        <taxon>Marchantia</taxon>
    </lineage>
</organism>
<dbReference type="EMBL" id="LVLJ01000498">
    <property type="protein sequence ID" value="OAE33805.1"/>
    <property type="molecule type" value="Genomic_DNA"/>
</dbReference>
<dbReference type="InterPro" id="IPR050542">
    <property type="entry name" value="Glycosyl_Hydrlase18_Chitinase"/>
</dbReference>
<dbReference type="PANTHER" id="PTHR45708:SF49">
    <property type="entry name" value="ENDOCHITINASE"/>
    <property type="match status" value="1"/>
</dbReference>
<accession>A0A176WMZ4</accession>
<name>A0A176WMZ4_MARPO</name>
<dbReference type="SUPFAM" id="SSF51445">
    <property type="entry name" value="(Trans)glycosidases"/>
    <property type="match status" value="1"/>
</dbReference>
<keyword evidence="3" id="KW-1133">Transmembrane helix</keyword>
<proteinExistence type="predicted"/>
<dbReference type="InterPro" id="IPR001223">
    <property type="entry name" value="Glyco_hydro18_cat"/>
</dbReference>
<dbReference type="Gene3D" id="3.20.20.80">
    <property type="entry name" value="Glycosidases"/>
    <property type="match status" value="1"/>
</dbReference>
<dbReference type="GO" id="GO:0004568">
    <property type="term" value="F:chitinase activity"/>
    <property type="evidence" value="ECO:0007669"/>
    <property type="project" value="TreeGrafter"/>
</dbReference>
<dbReference type="Pfam" id="PF00704">
    <property type="entry name" value="Glyco_hydro_18"/>
    <property type="match status" value="1"/>
</dbReference>
<dbReference type="GO" id="GO:0005576">
    <property type="term" value="C:extracellular region"/>
    <property type="evidence" value="ECO:0007669"/>
    <property type="project" value="TreeGrafter"/>
</dbReference>
<gene>
    <name evidence="5" type="ORF">AXG93_1193s1010</name>
</gene>
<sequence length="317" mass="34295">MDRRFMSARKVEFGILALMVLISHHAIQTFGAGQVVGYWGQEGDDKTEGSLAALCASGNYGIVIIAYLSKFGRNQSPVLDLGGHCDAPTGACQRYASEIATCQKRGIRVLLSLGGEVGGYGFDTADEARLLAQDIWDNYMGGSSSNSPLGEVNLDGLDLRIFSGGHRFYADLGGRLREIAQDNQYKYLYFGVSPQCPCPDPSLGPDSAGKFMETNLVDLVFVQFYNNPGCDIRGGIDDLVRSWSNWITRITASKPAFYISLPASPSAGEGFIDTKTLKDSVVPSIKTIGNYSGVALWAPSTDRLREVKGEIVLAHPE</sequence>
<keyword evidence="3" id="KW-0812">Transmembrane</keyword>
<evidence type="ECO:0000256" key="1">
    <source>
        <dbReference type="ARBA" id="ARBA00022801"/>
    </source>
</evidence>
<evidence type="ECO:0000259" key="4">
    <source>
        <dbReference type="PROSITE" id="PS51910"/>
    </source>
</evidence>
<dbReference type="InterPro" id="IPR017853">
    <property type="entry name" value="GH"/>
</dbReference>
<keyword evidence="3" id="KW-0472">Membrane</keyword>
<evidence type="ECO:0000256" key="3">
    <source>
        <dbReference type="SAM" id="Phobius"/>
    </source>
</evidence>
<dbReference type="PROSITE" id="PS51910">
    <property type="entry name" value="GH18_2"/>
    <property type="match status" value="1"/>
</dbReference>
<protein>
    <recommendedName>
        <fullName evidence="4">GH18 domain-containing protein</fullName>
    </recommendedName>
</protein>
<dbReference type="Proteomes" id="UP000077202">
    <property type="component" value="Unassembled WGS sequence"/>
</dbReference>
<comment type="caution">
    <text evidence="5">The sequence shown here is derived from an EMBL/GenBank/DDBJ whole genome shotgun (WGS) entry which is preliminary data.</text>
</comment>
<feature type="domain" description="GH18" evidence="4">
    <location>
        <begin position="33"/>
        <end position="317"/>
    </location>
</feature>
<reference evidence="5" key="1">
    <citation type="submission" date="2016-03" db="EMBL/GenBank/DDBJ databases">
        <title>Mechanisms controlling the formation of the plant cell surface in tip-growing cells are functionally conserved among land plants.</title>
        <authorList>
            <person name="Honkanen S."/>
            <person name="Jones V.A."/>
            <person name="Morieri G."/>
            <person name="Champion C."/>
            <person name="Hetherington A.J."/>
            <person name="Kelly S."/>
            <person name="Saint-Marcoux D."/>
            <person name="Proust H."/>
            <person name="Prescott H."/>
            <person name="Dolan L."/>
        </authorList>
    </citation>
    <scope>NUCLEOTIDE SEQUENCE [LARGE SCALE GENOMIC DNA]</scope>
    <source>
        <tissue evidence="5">Whole gametophyte</tissue>
    </source>
</reference>
<evidence type="ECO:0000313" key="5">
    <source>
        <dbReference type="EMBL" id="OAE33805.1"/>
    </source>
</evidence>
<feature type="transmembrane region" description="Helical" evidence="3">
    <location>
        <begin position="50"/>
        <end position="68"/>
    </location>
</feature>
<dbReference type="GO" id="GO:0005975">
    <property type="term" value="P:carbohydrate metabolic process"/>
    <property type="evidence" value="ECO:0007669"/>
    <property type="project" value="InterPro"/>
</dbReference>
<dbReference type="PANTHER" id="PTHR45708">
    <property type="entry name" value="ENDOCHITINASE"/>
    <property type="match status" value="1"/>
</dbReference>
<evidence type="ECO:0000313" key="6">
    <source>
        <dbReference type="Proteomes" id="UP000077202"/>
    </source>
</evidence>
<keyword evidence="6" id="KW-1185">Reference proteome</keyword>
<keyword evidence="1" id="KW-0378">Hydrolase</keyword>